<protein>
    <recommendedName>
        <fullName evidence="1">F-box domain-containing protein</fullName>
    </recommendedName>
</protein>
<dbReference type="GeneID" id="92091595"/>
<dbReference type="SUPFAM" id="SSF81383">
    <property type="entry name" value="F-box domain"/>
    <property type="match status" value="1"/>
</dbReference>
<name>A0ABR1UZY1_9PEZI</name>
<dbReference type="Pfam" id="PF00646">
    <property type="entry name" value="F-box"/>
    <property type="match status" value="1"/>
</dbReference>
<dbReference type="InterPro" id="IPR001810">
    <property type="entry name" value="F-box_dom"/>
</dbReference>
<dbReference type="InterPro" id="IPR036047">
    <property type="entry name" value="F-box-like_dom_sf"/>
</dbReference>
<evidence type="ECO:0000259" key="1">
    <source>
        <dbReference type="Pfam" id="PF00646"/>
    </source>
</evidence>
<organism evidence="2 3">
    <name type="scientific">Apiospora phragmitis</name>
    <dbReference type="NCBI Taxonomy" id="2905665"/>
    <lineage>
        <taxon>Eukaryota</taxon>
        <taxon>Fungi</taxon>
        <taxon>Dikarya</taxon>
        <taxon>Ascomycota</taxon>
        <taxon>Pezizomycotina</taxon>
        <taxon>Sordariomycetes</taxon>
        <taxon>Xylariomycetidae</taxon>
        <taxon>Amphisphaeriales</taxon>
        <taxon>Apiosporaceae</taxon>
        <taxon>Apiospora</taxon>
    </lineage>
</organism>
<comment type="caution">
    <text evidence="2">The sequence shown here is derived from an EMBL/GenBank/DDBJ whole genome shotgun (WGS) entry which is preliminary data.</text>
</comment>
<proteinExistence type="predicted"/>
<reference evidence="2 3" key="1">
    <citation type="submission" date="2023-01" db="EMBL/GenBank/DDBJ databases">
        <title>Analysis of 21 Apiospora genomes using comparative genomics revels a genus with tremendous synthesis potential of carbohydrate active enzymes and secondary metabolites.</title>
        <authorList>
            <person name="Sorensen T."/>
        </authorList>
    </citation>
    <scope>NUCLEOTIDE SEQUENCE [LARGE SCALE GENOMIC DNA]</scope>
    <source>
        <strain evidence="2 3">CBS 135458</strain>
    </source>
</reference>
<dbReference type="RefSeq" id="XP_066715474.1">
    <property type="nucleotide sequence ID" value="XM_066858532.1"/>
</dbReference>
<evidence type="ECO:0000313" key="2">
    <source>
        <dbReference type="EMBL" id="KAK8064485.1"/>
    </source>
</evidence>
<keyword evidence="3" id="KW-1185">Reference proteome</keyword>
<dbReference type="Proteomes" id="UP001480595">
    <property type="component" value="Unassembled WGS sequence"/>
</dbReference>
<dbReference type="EMBL" id="JAQQWL010000007">
    <property type="protein sequence ID" value="KAK8064485.1"/>
    <property type="molecule type" value="Genomic_DNA"/>
</dbReference>
<evidence type="ECO:0000313" key="3">
    <source>
        <dbReference type="Proteomes" id="UP001480595"/>
    </source>
</evidence>
<accession>A0ABR1UZY1</accession>
<sequence>MPITSLALELQRQILGHVPTQDQGNTALVCRAWLAPSREAYWSGITLSLDGYVPEKLVDCLRSGSTSIPRHVGGIVIAESEEVGDRDEEETREWQDGVVALMTHFQTVSSLHIRYLDLTKFPPALQGQILRPGMVTATLVAGHIEATDASMLIHFLMGNPNLKFLGLGSFKFTASEEREEADAASSRNDTDLEASPQFCMNQLGHFVVFGRSSVTWTVLMPLVLQRPSIEDLKTLVLGSTDQDIMTSKLINRAAPSLRSLALSLSNEVSIFDLGHLKSLRNLSLDISSYATCEPVLANTVQTVQSAPTSSLEYVFLNTGPAVLEKDKERESAAAPLWASLDAHLSSRCASLKGIVVLQLLDGCLGMFAAMPGGMGGMFDKWKREMLGYAESKLPACKEKGLLQAAQTSGAWTSRAFANLDVLE</sequence>
<gene>
    <name evidence="2" type="ORF">PG994_007123</name>
</gene>
<feature type="domain" description="F-box" evidence="1">
    <location>
        <begin position="4"/>
        <end position="33"/>
    </location>
</feature>